<comment type="caution">
    <text evidence="12">The sequence shown here is derived from an EMBL/GenBank/DDBJ whole genome shotgun (WGS) entry which is preliminary data.</text>
</comment>
<dbReference type="AlphaFoldDB" id="A0A7C8LDM2"/>
<dbReference type="InterPro" id="IPR029056">
    <property type="entry name" value="Ribokinase-like"/>
</dbReference>
<evidence type="ECO:0000256" key="9">
    <source>
        <dbReference type="ARBA" id="ARBA00022840"/>
    </source>
</evidence>
<comment type="cofactor">
    <cofactor evidence="2">
        <name>Mg(2+)</name>
        <dbReference type="ChEBI" id="CHEBI:18420"/>
    </cofactor>
</comment>
<dbReference type="GO" id="GO:0004417">
    <property type="term" value="F:hydroxyethylthiazole kinase activity"/>
    <property type="evidence" value="ECO:0007669"/>
    <property type="project" value="UniProtKB-EC"/>
</dbReference>
<dbReference type="EC" id="2.7.1.50" evidence="4"/>
<evidence type="ECO:0000256" key="5">
    <source>
        <dbReference type="ARBA" id="ARBA00022679"/>
    </source>
</evidence>
<keyword evidence="11" id="KW-0784">Thiamine biosynthesis</keyword>
<keyword evidence="8" id="KW-0418">Kinase</keyword>
<evidence type="ECO:0000256" key="8">
    <source>
        <dbReference type="ARBA" id="ARBA00022777"/>
    </source>
</evidence>
<reference evidence="12 13" key="1">
    <citation type="submission" date="2019-12" db="EMBL/GenBank/DDBJ databases">
        <title>Defluviitalea raffinosedens, isolated from a biogas fermenter, genome sequencing and characterization.</title>
        <authorList>
            <person name="Rettenmaier R."/>
            <person name="Schneider M."/>
            <person name="Neuhaus K."/>
            <person name="Liebl W."/>
            <person name="Zverlov V."/>
        </authorList>
    </citation>
    <scope>NUCLEOTIDE SEQUENCE [LARGE SCALE GENOMIC DNA]</scope>
    <source>
        <strain evidence="12 13">249c-K6</strain>
    </source>
</reference>
<gene>
    <name evidence="12" type="ORF">GND95_10560</name>
</gene>
<proteinExistence type="predicted"/>
<keyword evidence="7" id="KW-0547">Nucleotide-binding</keyword>
<dbReference type="GO" id="GO:0009229">
    <property type="term" value="P:thiamine diphosphate biosynthetic process"/>
    <property type="evidence" value="ECO:0007669"/>
    <property type="project" value="UniProtKB-UniPathway"/>
</dbReference>
<evidence type="ECO:0000256" key="11">
    <source>
        <dbReference type="ARBA" id="ARBA00022977"/>
    </source>
</evidence>
<accession>A0A7C8LDM2</accession>
<dbReference type="OrthoDB" id="9778146at2"/>
<evidence type="ECO:0000313" key="13">
    <source>
        <dbReference type="Proteomes" id="UP000483018"/>
    </source>
</evidence>
<dbReference type="Proteomes" id="UP000483018">
    <property type="component" value="Unassembled WGS sequence"/>
</dbReference>
<dbReference type="GO" id="GO:0005524">
    <property type="term" value="F:ATP binding"/>
    <property type="evidence" value="ECO:0007669"/>
    <property type="project" value="UniProtKB-KW"/>
</dbReference>
<evidence type="ECO:0000256" key="3">
    <source>
        <dbReference type="ARBA" id="ARBA00004868"/>
    </source>
</evidence>
<evidence type="ECO:0000256" key="4">
    <source>
        <dbReference type="ARBA" id="ARBA00012129"/>
    </source>
</evidence>
<comment type="catalytic activity">
    <reaction evidence="1">
        <text>5-(2-hydroxyethyl)-4-methylthiazole + ATP = 4-methyl-5-(2-phosphooxyethyl)-thiazole + ADP + H(+)</text>
        <dbReference type="Rhea" id="RHEA:24212"/>
        <dbReference type="ChEBI" id="CHEBI:15378"/>
        <dbReference type="ChEBI" id="CHEBI:17957"/>
        <dbReference type="ChEBI" id="CHEBI:30616"/>
        <dbReference type="ChEBI" id="CHEBI:58296"/>
        <dbReference type="ChEBI" id="CHEBI:456216"/>
        <dbReference type="EC" id="2.7.1.50"/>
    </reaction>
</comment>
<evidence type="ECO:0000313" key="12">
    <source>
        <dbReference type="EMBL" id="KAE9632953.1"/>
    </source>
</evidence>
<dbReference type="GO" id="GO:0009228">
    <property type="term" value="P:thiamine biosynthetic process"/>
    <property type="evidence" value="ECO:0007669"/>
    <property type="project" value="UniProtKB-KW"/>
</dbReference>
<evidence type="ECO:0000256" key="10">
    <source>
        <dbReference type="ARBA" id="ARBA00022842"/>
    </source>
</evidence>
<dbReference type="InterPro" id="IPR000417">
    <property type="entry name" value="Hyethyz_kinase"/>
</dbReference>
<evidence type="ECO:0000256" key="2">
    <source>
        <dbReference type="ARBA" id="ARBA00001946"/>
    </source>
</evidence>
<dbReference type="Pfam" id="PF02110">
    <property type="entry name" value="HK"/>
    <property type="match status" value="1"/>
</dbReference>
<name>A0A7C8LDM2_9FIRM</name>
<evidence type="ECO:0000256" key="7">
    <source>
        <dbReference type="ARBA" id="ARBA00022741"/>
    </source>
</evidence>
<evidence type="ECO:0000256" key="1">
    <source>
        <dbReference type="ARBA" id="ARBA00001771"/>
    </source>
</evidence>
<dbReference type="PRINTS" id="PR01099">
    <property type="entry name" value="HYETHTZKNASE"/>
</dbReference>
<dbReference type="Gene3D" id="3.40.1190.20">
    <property type="match status" value="1"/>
</dbReference>
<protein>
    <recommendedName>
        <fullName evidence="4">hydroxyethylthiazole kinase</fullName>
        <ecNumber evidence="4">2.7.1.50</ecNumber>
    </recommendedName>
</protein>
<sequence>MILANTLWEIKEQAKNQAPLVHCITNPISINGCANMILALGAKAIMAEHPKEVEALPKTVMP</sequence>
<dbReference type="UniPathway" id="UPA00060">
    <property type="reaction ID" value="UER00139"/>
</dbReference>
<keyword evidence="6" id="KW-0479">Metal-binding</keyword>
<keyword evidence="13" id="KW-1185">Reference proteome</keyword>
<evidence type="ECO:0000256" key="6">
    <source>
        <dbReference type="ARBA" id="ARBA00022723"/>
    </source>
</evidence>
<keyword evidence="9" id="KW-0067">ATP-binding</keyword>
<organism evidence="12 13">
    <name type="scientific">Defluviitalea raffinosedens</name>
    <dbReference type="NCBI Taxonomy" id="1450156"/>
    <lineage>
        <taxon>Bacteria</taxon>
        <taxon>Bacillati</taxon>
        <taxon>Bacillota</taxon>
        <taxon>Clostridia</taxon>
        <taxon>Lachnospirales</taxon>
        <taxon>Defluviitaleaceae</taxon>
        <taxon>Defluviitalea</taxon>
    </lineage>
</organism>
<keyword evidence="5" id="KW-0808">Transferase</keyword>
<dbReference type="GO" id="GO:0000287">
    <property type="term" value="F:magnesium ion binding"/>
    <property type="evidence" value="ECO:0007669"/>
    <property type="project" value="InterPro"/>
</dbReference>
<dbReference type="EMBL" id="WSLF01000010">
    <property type="protein sequence ID" value="KAE9632953.1"/>
    <property type="molecule type" value="Genomic_DNA"/>
</dbReference>
<comment type="pathway">
    <text evidence="3">Cofactor biosynthesis; thiamine diphosphate biosynthesis; 4-methyl-5-(2-phosphoethyl)-thiazole from 5-(2-hydroxyethyl)-4-methylthiazole: step 1/1.</text>
</comment>
<keyword evidence="10" id="KW-0460">Magnesium</keyword>